<dbReference type="Proteomes" id="UP000305095">
    <property type="component" value="Unassembled WGS sequence"/>
</dbReference>
<evidence type="ECO:0008006" key="3">
    <source>
        <dbReference type="Google" id="ProtNLM"/>
    </source>
</evidence>
<dbReference type="Gene3D" id="1.20.58.220">
    <property type="entry name" value="Phosphate transport system protein phou homolog 2, domain 2"/>
    <property type="match status" value="1"/>
</dbReference>
<sequence>MKTQIIKELGQTDILLPSLVAAGLSANDRIKVRLSALQAAAAHAREPERPANELAIESQAAGIAPAAIASLINGAHLNGESRLTAPNLAKLMKEIQDDIDAMIRSVSAGDTKEADKASARLNALRAAGLLDASREIELGRIARLTSVAQDGGDTLHRLVMDLHKALNRLAAGCSQESLAGAQVFGLHSEDRAPVESFMKGLAETRALKFDHPGLATMATRSDGRLLIQNDIGTTDAHVLVVAIRRNAVTVTYTDVHLARAKFFISLFSGFDAEWSGLDHHASTGFEDGGFFLVTGRLQARTAADRNEFLAAVGSALVFLIDWNKARKLLRNWVSKDDATKILEWAARQRIGHRGFLELGGNELLGSAVRSAAPARIGFGERLDEVLGRAAAINFLKSALRLSTEALLAGQSVRTVRDQLEADLVRRLERVESALLAVVLRQVGLAHDLCTTISRYIADLLAGQINGGKDLAARASQIEQKADRIALAARSEVNRFGARPIIGQLVDRAEEAVDELEQAAFVASLMPAGLDTSLVSALGKLCAVAIIAAEAAASGLAAAAEVPEGRRADTDDALAAVVRLADAEHAADAQERAITTLIFTGGHDAATSLSVLELARAIERSTDRLAGFGHLLRQHIMTDLAA</sequence>
<dbReference type="InterPro" id="IPR038078">
    <property type="entry name" value="PhoU-like_sf"/>
</dbReference>
<organism evidence="1 2">
    <name type="scientific">Bradyrhizobium elkanii</name>
    <dbReference type="NCBI Taxonomy" id="29448"/>
    <lineage>
        <taxon>Bacteria</taxon>
        <taxon>Pseudomonadati</taxon>
        <taxon>Pseudomonadota</taxon>
        <taxon>Alphaproteobacteria</taxon>
        <taxon>Hyphomicrobiales</taxon>
        <taxon>Nitrobacteraceae</taxon>
        <taxon>Bradyrhizobium</taxon>
    </lineage>
</organism>
<dbReference type="EMBL" id="SZZP01000006">
    <property type="protein sequence ID" value="TKV81516.1"/>
    <property type="molecule type" value="Genomic_DNA"/>
</dbReference>
<protein>
    <recommendedName>
        <fullName evidence="3">Phosphate transport regulator</fullName>
    </recommendedName>
</protein>
<name>A0A4U6S9V7_BRAEL</name>
<gene>
    <name evidence="1" type="ORF">FDV58_11600</name>
</gene>
<accession>A0A4U6S9V7</accession>
<evidence type="ECO:0000313" key="2">
    <source>
        <dbReference type="Proteomes" id="UP000305095"/>
    </source>
</evidence>
<reference evidence="1 2" key="1">
    <citation type="submission" date="2019-05" db="EMBL/GenBank/DDBJ databases">
        <title>Draft Genome of Bradyrhizobium elkanii strain SEMIA 938, Used in Commercial Inoculants for Lupinus spp. in Brazil.</title>
        <authorList>
            <person name="Hungria M."/>
            <person name="Delamuta J.R.M."/>
            <person name="Ribeiro R.A."/>
            <person name="Nogueira M.A."/>
        </authorList>
    </citation>
    <scope>NUCLEOTIDE SEQUENCE [LARGE SCALE GENOMIC DNA]</scope>
    <source>
        <strain evidence="1 2">Semia 938</strain>
    </source>
</reference>
<evidence type="ECO:0000313" key="1">
    <source>
        <dbReference type="EMBL" id="TKV81516.1"/>
    </source>
</evidence>
<proteinExistence type="predicted"/>
<comment type="caution">
    <text evidence="1">The sequence shown here is derived from an EMBL/GenBank/DDBJ whole genome shotgun (WGS) entry which is preliminary data.</text>
</comment>
<dbReference type="RefSeq" id="WP_137478364.1">
    <property type="nucleotide sequence ID" value="NZ_SZZP01000006.1"/>
</dbReference>
<dbReference type="AlphaFoldDB" id="A0A4U6S9V7"/>